<dbReference type="KEGG" id="sbf:JCM31447_11150"/>
<organism evidence="1 2">
    <name type="scientific">Fluviispira sanaruensis</name>
    <dbReference type="NCBI Taxonomy" id="2493639"/>
    <lineage>
        <taxon>Bacteria</taxon>
        <taxon>Pseudomonadati</taxon>
        <taxon>Bdellovibrionota</taxon>
        <taxon>Oligoflexia</taxon>
        <taxon>Silvanigrellales</taxon>
        <taxon>Silvanigrellaceae</taxon>
        <taxon>Fluviispira</taxon>
    </lineage>
</organism>
<sequence>MLFKKNLKQKFVSKLFMLTFSFFLYQHKAYADEAFVYCAHNKNYWHWLSNKSVKVTGEWRNKKLDPITSLRYFKIDGGYNAIKSLQNQCKNEFGQSYKYAQPADNFFSGWHLFGINDDNVIGGIYEVQKYSLRFGK</sequence>
<proteinExistence type="predicted"/>
<evidence type="ECO:0000313" key="1">
    <source>
        <dbReference type="EMBL" id="BBH52674.1"/>
    </source>
</evidence>
<gene>
    <name evidence="1" type="ORF">JCM31447_11150</name>
</gene>
<dbReference type="AlphaFoldDB" id="A0A4P2VL62"/>
<reference evidence="1 2" key="1">
    <citation type="submission" date="2018-12" db="EMBL/GenBank/DDBJ databases">
        <title>Rubrispira sanarue gen. nov., sp., nov., a member of the order Silvanigrellales, isolated from a brackish lake in Hamamatsu Japan.</title>
        <authorList>
            <person name="Maejima Y."/>
            <person name="Iino T."/>
            <person name="Muraguchi Y."/>
            <person name="Fukuda K."/>
            <person name="Nojiri H."/>
            <person name="Ohkuma M."/>
            <person name="Moriuchi R."/>
            <person name="Dohra H."/>
            <person name="Kimbara K."/>
            <person name="Shintani M."/>
        </authorList>
    </citation>
    <scope>NUCLEOTIDE SEQUENCE [LARGE SCALE GENOMIC DNA]</scope>
    <source>
        <strain evidence="1 2">RF1110005</strain>
    </source>
</reference>
<accession>A0A4P2VL62</accession>
<dbReference type="OrthoDB" id="5875472at2"/>
<name>A0A4P2VL62_FLUSA</name>
<dbReference type="RefSeq" id="WP_130607364.1">
    <property type="nucleotide sequence ID" value="NZ_AP019368.1"/>
</dbReference>
<evidence type="ECO:0000313" key="2">
    <source>
        <dbReference type="Proteomes" id="UP000291236"/>
    </source>
</evidence>
<dbReference type="Proteomes" id="UP000291236">
    <property type="component" value="Chromosome"/>
</dbReference>
<keyword evidence="2" id="KW-1185">Reference proteome</keyword>
<protein>
    <submittedName>
        <fullName evidence="1">Uncharacterized protein</fullName>
    </submittedName>
</protein>
<dbReference type="EMBL" id="AP019368">
    <property type="protein sequence ID" value="BBH52674.1"/>
    <property type="molecule type" value="Genomic_DNA"/>
</dbReference>